<evidence type="ECO:0000256" key="2">
    <source>
        <dbReference type="ARBA" id="ARBA00022695"/>
    </source>
</evidence>
<keyword evidence="2" id="KW-0548">Nucleotidyltransferase</keyword>
<dbReference type="SUPFAM" id="SSF53098">
    <property type="entry name" value="Ribonuclease H-like"/>
    <property type="match status" value="1"/>
</dbReference>
<keyword evidence="9" id="KW-1185">Reference proteome</keyword>
<dbReference type="GO" id="GO:0003964">
    <property type="term" value="F:RNA-directed DNA polymerase activity"/>
    <property type="evidence" value="ECO:0007669"/>
    <property type="project" value="UniProtKB-KW"/>
</dbReference>
<dbReference type="InterPro" id="IPR001584">
    <property type="entry name" value="Integrase_cat-core"/>
</dbReference>
<organism evidence="8 9">
    <name type="scientific">Eolophus roseicapilla</name>
    <name type="common">Galah cockatoo</name>
    <name type="synonym">Cacatua roseicapilla</name>
    <dbReference type="NCBI Taxonomy" id="176039"/>
    <lineage>
        <taxon>Eukaryota</taxon>
        <taxon>Metazoa</taxon>
        <taxon>Chordata</taxon>
        <taxon>Craniata</taxon>
        <taxon>Vertebrata</taxon>
        <taxon>Euteleostomi</taxon>
        <taxon>Archelosauria</taxon>
        <taxon>Archosauria</taxon>
        <taxon>Dinosauria</taxon>
        <taxon>Saurischia</taxon>
        <taxon>Theropoda</taxon>
        <taxon>Coelurosauria</taxon>
        <taxon>Aves</taxon>
        <taxon>Neognathae</taxon>
        <taxon>Neoaves</taxon>
        <taxon>Telluraves</taxon>
        <taxon>Australaves</taxon>
        <taxon>Psittaciformes</taxon>
        <taxon>Cacatuidae</taxon>
        <taxon>Eolophus</taxon>
    </lineage>
</organism>
<dbReference type="PANTHER" id="PTHR41694">
    <property type="entry name" value="ENDOGENOUS RETROVIRUS GROUP K MEMBER POL PROTEIN"/>
    <property type="match status" value="1"/>
</dbReference>
<keyword evidence="3" id="KW-0540">Nuclease</keyword>
<evidence type="ECO:0000313" key="9">
    <source>
        <dbReference type="Proteomes" id="UP000637704"/>
    </source>
</evidence>
<proteinExistence type="predicted"/>
<feature type="domain" description="Integrase catalytic" evidence="7">
    <location>
        <begin position="53"/>
        <end position="214"/>
    </location>
</feature>
<dbReference type="InterPro" id="IPR012337">
    <property type="entry name" value="RNaseH-like_sf"/>
</dbReference>
<dbReference type="Gene3D" id="3.30.420.10">
    <property type="entry name" value="Ribonuclease H-like superfamily/Ribonuclease H"/>
    <property type="match status" value="1"/>
</dbReference>
<name>A0A851YPZ3_EOLRO</name>
<dbReference type="GO" id="GO:0016787">
    <property type="term" value="F:hydrolase activity"/>
    <property type="evidence" value="ECO:0007669"/>
    <property type="project" value="UniProtKB-KW"/>
</dbReference>
<evidence type="ECO:0000256" key="5">
    <source>
        <dbReference type="ARBA" id="ARBA00022801"/>
    </source>
</evidence>
<dbReference type="GO" id="GO:0004519">
    <property type="term" value="F:endonuclease activity"/>
    <property type="evidence" value="ECO:0007669"/>
    <property type="project" value="UniProtKB-KW"/>
</dbReference>
<evidence type="ECO:0000256" key="6">
    <source>
        <dbReference type="ARBA" id="ARBA00022918"/>
    </source>
</evidence>
<feature type="non-terminal residue" evidence="8">
    <location>
        <position position="279"/>
    </location>
</feature>
<evidence type="ECO:0000259" key="7">
    <source>
        <dbReference type="PROSITE" id="PS50994"/>
    </source>
</evidence>
<sequence length="279" mass="31643">LHQGSHWGTQVMCDLVLQKYGGIGIYTIAKQICDKCEICQRINKKVIRKQPEGGRNPGLRLFQSIQVDFTELPKVGCVKYLLVLVDHLTGWVEAFPLTTVSWAAVVKIILEQIIPRYGIVENIDSDKGGHFTSQILQGLMNSLEISWDFHTPWHPPSLGKVERMTQTLKKQLSELVLETELPWTECLPIALLSIRTAPPKDVGISPYEMLFGLPYLGRGSEIPQFETKDMFLKNYILWLSSSLSSLRCQGVLAQTPPLEFTVHKFQPGDWVLIKSWKEV</sequence>
<dbReference type="PROSITE" id="PS50994">
    <property type="entry name" value="INTEGRASE"/>
    <property type="match status" value="1"/>
</dbReference>
<keyword evidence="4" id="KW-0255">Endonuclease</keyword>
<dbReference type="AlphaFoldDB" id="A0A851YPZ3"/>
<accession>A0A851YPZ3</accession>
<comment type="caution">
    <text evidence="8">The sequence shown here is derived from an EMBL/GenBank/DDBJ whole genome shotgun (WGS) entry which is preliminary data.</text>
</comment>
<dbReference type="Pfam" id="PF00665">
    <property type="entry name" value="rve"/>
    <property type="match status" value="1"/>
</dbReference>
<gene>
    <name evidence="8" type="primary">Tf28</name>
    <name evidence="8" type="ORF">EOLROS_R15411</name>
</gene>
<dbReference type="Gene3D" id="1.10.340.70">
    <property type="match status" value="1"/>
</dbReference>
<dbReference type="InterPro" id="IPR036397">
    <property type="entry name" value="RNaseH_sf"/>
</dbReference>
<evidence type="ECO:0000256" key="3">
    <source>
        <dbReference type="ARBA" id="ARBA00022722"/>
    </source>
</evidence>
<reference evidence="8" key="1">
    <citation type="submission" date="2019-09" db="EMBL/GenBank/DDBJ databases">
        <title>Bird 10,000 Genomes (B10K) Project - Family phase.</title>
        <authorList>
            <person name="Zhang G."/>
        </authorList>
    </citation>
    <scope>NUCLEOTIDE SEQUENCE</scope>
    <source>
        <strain evidence="8">B10K-DU-025-06</strain>
        <tissue evidence="8">Mixed tissue sample</tissue>
    </source>
</reference>
<feature type="non-terminal residue" evidence="8">
    <location>
        <position position="1"/>
    </location>
</feature>
<evidence type="ECO:0000256" key="4">
    <source>
        <dbReference type="ARBA" id="ARBA00022759"/>
    </source>
</evidence>
<dbReference type="EMBL" id="WBNI01007880">
    <property type="protein sequence ID" value="NXD74630.1"/>
    <property type="molecule type" value="Genomic_DNA"/>
</dbReference>
<dbReference type="GO" id="GO:0003676">
    <property type="term" value="F:nucleic acid binding"/>
    <property type="evidence" value="ECO:0007669"/>
    <property type="project" value="InterPro"/>
</dbReference>
<evidence type="ECO:0000313" key="8">
    <source>
        <dbReference type="EMBL" id="NXD74630.1"/>
    </source>
</evidence>
<keyword evidence="1" id="KW-0808">Transferase</keyword>
<protein>
    <submittedName>
        <fullName evidence="8">TF28 protein</fullName>
    </submittedName>
</protein>
<keyword evidence="6" id="KW-0695">RNA-directed DNA polymerase</keyword>
<dbReference type="Proteomes" id="UP000637704">
    <property type="component" value="Unassembled WGS sequence"/>
</dbReference>
<dbReference type="GO" id="GO:0015074">
    <property type="term" value="P:DNA integration"/>
    <property type="evidence" value="ECO:0007669"/>
    <property type="project" value="InterPro"/>
</dbReference>
<evidence type="ECO:0000256" key="1">
    <source>
        <dbReference type="ARBA" id="ARBA00022679"/>
    </source>
</evidence>
<dbReference type="PANTHER" id="PTHR41694:SF5">
    <property type="entry name" value="RIBONUCLEASE H"/>
    <property type="match status" value="1"/>
</dbReference>
<keyword evidence="5" id="KW-0378">Hydrolase</keyword>